<keyword evidence="3" id="KW-0805">Transcription regulation</keyword>
<sequence>MSQGKIDILDLSVADWKAISQRWAEQASEQALGRADRPCLEVVQACQVLAMFWFAKGETKRTNVHTAIAYRASRLLHLDDANETGWSAHKELGLGCFWACWLTRCASQENSRFPGDCWAEVAGRPLPVDADDVATNSHACYLDQKGAIIYPDRESNVGFSSVLILVQGLWWEVQDFARSIHGSRGTPSDWALQYCILDKKLEGLPIQLPGWDWGSAGRGTTSPTPEEPSRMFSLGYLFELCSLYLHSSVVPVFSCLGQTRILSQPMLQLAAERAWEHSLKLTAMTEHYLSRQSPISKLWPMIGYGAYVCAAVQLRRCLALRLLDEQRLGRARVHLQFTGGLMRYWTTLRPLHEDMERQFAQAQVLSRTQQAGAPASVPARAGDGQSPFDTRDPAFSTELTSSIHAYVADEDVVENSGVATEPRGEYSEMTSKELPQRIPGHPGAVRPDGGYRTTPEREMLDSADRSPGDLPWGAQPPPTQVWWNQDSGSLGEAFGSGSFWPEDLGFLMDIA</sequence>
<evidence type="ECO:0000313" key="8">
    <source>
        <dbReference type="Proteomes" id="UP000756346"/>
    </source>
</evidence>
<dbReference type="GeneID" id="70177831"/>
<protein>
    <recommendedName>
        <fullName evidence="9">Transcription factor domain-containing protein</fullName>
    </recommendedName>
</protein>
<dbReference type="CDD" id="cd12148">
    <property type="entry name" value="fungal_TF_MHR"/>
    <property type="match status" value="1"/>
</dbReference>
<accession>A0A9P9BMY6</accession>
<dbReference type="InterPro" id="IPR050815">
    <property type="entry name" value="TF_fung"/>
</dbReference>
<gene>
    <name evidence="7" type="ORF">B0I36DRAFT_135971</name>
</gene>
<dbReference type="PANTHER" id="PTHR47338:SF27">
    <property type="entry name" value="ZN(II)2CYS6 TRANSCRIPTION FACTOR (EUROFUNG)"/>
    <property type="match status" value="1"/>
</dbReference>
<comment type="subcellular location">
    <subcellularLocation>
        <location evidence="1">Nucleus</location>
    </subcellularLocation>
</comment>
<feature type="compositionally biased region" description="Basic and acidic residues" evidence="6">
    <location>
        <begin position="454"/>
        <end position="467"/>
    </location>
</feature>
<keyword evidence="8" id="KW-1185">Reference proteome</keyword>
<organism evidence="7 8">
    <name type="scientific">Microdochium trichocladiopsis</name>
    <dbReference type="NCBI Taxonomy" id="1682393"/>
    <lineage>
        <taxon>Eukaryota</taxon>
        <taxon>Fungi</taxon>
        <taxon>Dikarya</taxon>
        <taxon>Ascomycota</taxon>
        <taxon>Pezizomycotina</taxon>
        <taxon>Sordariomycetes</taxon>
        <taxon>Xylariomycetidae</taxon>
        <taxon>Xylariales</taxon>
        <taxon>Microdochiaceae</taxon>
        <taxon>Microdochium</taxon>
    </lineage>
</organism>
<evidence type="ECO:0000256" key="1">
    <source>
        <dbReference type="ARBA" id="ARBA00004123"/>
    </source>
</evidence>
<evidence type="ECO:0000256" key="3">
    <source>
        <dbReference type="ARBA" id="ARBA00023015"/>
    </source>
</evidence>
<dbReference type="GO" id="GO:0046872">
    <property type="term" value="F:metal ion binding"/>
    <property type="evidence" value="ECO:0007669"/>
    <property type="project" value="UniProtKB-KW"/>
</dbReference>
<evidence type="ECO:0000256" key="6">
    <source>
        <dbReference type="SAM" id="MobiDB-lite"/>
    </source>
</evidence>
<dbReference type="RefSeq" id="XP_046009972.1">
    <property type="nucleotide sequence ID" value="XM_046148285.1"/>
</dbReference>
<dbReference type="AlphaFoldDB" id="A0A9P9BMY6"/>
<evidence type="ECO:0000256" key="2">
    <source>
        <dbReference type="ARBA" id="ARBA00022723"/>
    </source>
</evidence>
<keyword evidence="5" id="KW-0539">Nucleus</keyword>
<feature type="region of interest" description="Disordered" evidence="6">
    <location>
        <begin position="363"/>
        <end position="394"/>
    </location>
</feature>
<keyword evidence="2" id="KW-0479">Metal-binding</keyword>
<feature type="compositionally biased region" description="Basic and acidic residues" evidence="6">
    <location>
        <begin position="422"/>
        <end position="435"/>
    </location>
</feature>
<evidence type="ECO:0000313" key="7">
    <source>
        <dbReference type="EMBL" id="KAH7027173.1"/>
    </source>
</evidence>
<reference evidence="7" key="1">
    <citation type="journal article" date="2021" name="Nat. Commun.">
        <title>Genetic determinants of endophytism in the Arabidopsis root mycobiome.</title>
        <authorList>
            <person name="Mesny F."/>
            <person name="Miyauchi S."/>
            <person name="Thiergart T."/>
            <person name="Pickel B."/>
            <person name="Atanasova L."/>
            <person name="Karlsson M."/>
            <person name="Huettel B."/>
            <person name="Barry K.W."/>
            <person name="Haridas S."/>
            <person name="Chen C."/>
            <person name="Bauer D."/>
            <person name="Andreopoulos W."/>
            <person name="Pangilinan J."/>
            <person name="LaButti K."/>
            <person name="Riley R."/>
            <person name="Lipzen A."/>
            <person name="Clum A."/>
            <person name="Drula E."/>
            <person name="Henrissat B."/>
            <person name="Kohler A."/>
            <person name="Grigoriev I.V."/>
            <person name="Martin F.M."/>
            <person name="Hacquard S."/>
        </authorList>
    </citation>
    <scope>NUCLEOTIDE SEQUENCE</scope>
    <source>
        <strain evidence="7">MPI-CAGE-CH-0230</strain>
    </source>
</reference>
<proteinExistence type="predicted"/>
<name>A0A9P9BMY6_9PEZI</name>
<dbReference type="GO" id="GO:0000981">
    <property type="term" value="F:DNA-binding transcription factor activity, RNA polymerase II-specific"/>
    <property type="evidence" value="ECO:0007669"/>
    <property type="project" value="InterPro"/>
</dbReference>
<dbReference type="Proteomes" id="UP000756346">
    <property type="component" value="Unassembled WGS sequence"/>
</dbReference>
<dbReference type="EMBL" id="JAGTJQ010000007">
    <property type="protein sequence ID" value="KAH7027173.1"/>
    <property type="molecule type" value="Genomic_DNA"/>
</dbReference>
<keyword evidence="4" id="KW-0804">Transcription</keyword>
<comment type="caution">
    <text evidence="7">The sequence shown here is derived from an EMBL/GenBank/DDBJ whole genome shotgun (WGS) entry which is preliminary data.</text>
</comment>
<evidence type="ECO:0000256" key="5">
    <source>
        <dbReference type="ARBA" id="ARBA00023242"/>
    </source>
</evidence>
<dbReference type="OrthoDB" id="4771050at2759"/>
<dbReference type="GO" id="GO:0005634">
    <property type="term" value="C:nucleus"/>
    <property type="evidence" value="ECO:0007669"/>
    <property type="project" value="UniProtKB-SubCell"/>
</dbReference>
<evidence type="ECO:0008006" key="9">
    <source>
        <dbReference type="Google" id="ProtNLM"/>
    </source>
</evidence>
<dbReference type="PANTHER" id="PTHR47338">
    <property type="entry name" value="ZN(II)2CYS6 TRANSCRIPTION FACTOR (EUROFUNG)-RELATED"/>
    <property type="match status" value="1"/>
</dbReference>
<evidence type="ECO:0000256" key="4">
    <source>
        <dbReference type="ARBA" id="ARBA00023163"/>
    </source>
</evidence>
<feature type="region of interest" description="Disordered" evidence="6">
    <location>
        <begin position="414"/>
        <end position="476"/>
    </location>
</feature>